<keyword evidence="2" id="KW-0472">Membrane</keyword>
<evidence type="ECO:0000259" key="3">
    <source>
        <dbReference type="Pfam" id="PF13828"/>
    </source>
</evidence>
<dbReference type="EMBL" id="FNTV01000001">
    <property type="protein sequence ID" value="SEE95605.1"/>
    <property type="molecule type" value="Genomic_DNA"/>
</dbReference>
<protein>
    <recommendedName>
        <fullName evidence="3">DUF4190 domain-containing protein</fullName>
    </recommendedName>
</protein>
<evidence type="ECO:0000256" key="2">
    <source>
        <dbReference type="SAM" id="Phobius"/>
    </source>
</evidence>
<feature type="transmembrane region" description="Helical" evidence="2">
    <location>
        <begin position="107"/>
        <end position="133"/>
    </location>
</feature>
<dbReference type="InterPro" id="IPR025241">
    <property type="entry name" value="DUF4190"/>
</dbReference>
<feature type="domain" description="DUF4190" evidence="3">
    <location>
        <begin position="102"/>
        <end position="160"/>
    </location>
</feature>
<evidence type="ECO:0000313" key="4">
    <source>
        <dbReference type="EMBL" id="SEE95605.1"/>
    </source>
</evidence>
<keyword evidence="2" id="KW-0812">Transmembrane</keyword>
<feature type="compositionally biased region" description="Low complexity" evidence="1">
    <location>
        <begin position="35"/>
        <end position="46"/>
    </location>
</feature>
<evidence type="ECO:0000256" key="1">
    <source>
        <dbReference type="SAM" id="MobiDB-lite"/>
    </source>
</evidence>
<sequence length="180" mass="19181">MSNQPENPQPHEGQAPSYTPPGYNAPAVPPPYQGPPANQAPQNPYGDSNQQFQPPMYGAPQAYQNPQAYPGQQPYPNQQFQYGSYQGAPGYMGAAIGPRGLSLTSMILGLASLVVGVGFFIVPQIVGIVLGHLGLRKENPQGRGFAITGLITNYLALLIWGGIYIIMIFVIAVSESGSSY</sequence>
<feature type="transmembrane region" description="Helical" evidence="2">
    <location>
        <begin position="145"/>
        <end position="173"/>
    </location>
</feature>
<accession>A0A1H5N1Z0</accession>
<dbReference type="AlphaFoldDB" id="A0A1H5N1Z0"/>
<evidence type="ECO:0000313" key="5">
    <source>
        <dbReference type="Proteomes" id="UP000182725"/>
    </source>
</evidence>
<dbReference type="RefSeq" id="WP_244516942.1">
    <property type="nucleotide sequence ID" value="NZ_FNTV01000001.1"/>
</dbReference>
<keyword evidence="2" id="KW-1133">Transmembrane helix</keyword>
<proteinExistence type="predicted"/>
<dbReference type="Pfam" id="PF13828">
    <property type="entry name" value="DUF4190"/>
    <property type="match status" value="1"/>
</dbReference>
<name>A0A1H5N1Z0_9MICC</name>
<feature type="region of interest" description="Disordered" evidence="1">
    <location>
        <begin position="1"/>
        <end position="75"/>
    </location>
</feature>
<gene>
    <name evidence="4" type="ORF">SAMN04489740_3318</name>
</gene>
<organism evidence="4 5">
    <name type="scientific">Arthrobacter alpinus</name>
    <dbReference type="NCBI Taxonomy" id="656366"/>
    <lineage>
        <taxon>Bacteria</taxon>
        <taxon>Bacillati</taxon>
        <taxon>Actinomycetota</taxon>
        <taxon>Actinomycetes</taxon>
        <taxon>Micrococcales</taxon>
        <taxon>Micrococcaceae</taxon>
        <taxon>Arthrobacter</taxon>
    </lineage>
</organism>
<dbReference type="Proteomes" id="UP000182725">
    <property type="component" value="Unassembled WGS sequence"/>
</dbReference>
<reference evidence="4 5" key="1">
    <citation type="submission" date="2016-10" db="EMBL/GenBank/DDBJ databases">
        <authorList>
            <person name="de Groot N.N."/>
        </authorList>
    </citation>
    <scope>NUCLEOTIDE SEQUENCE [LARGE SCALE GENOMIC DNA]</scope>
    <source>
        <strain evidence="4 5">DSM 22274</strain>
    </source>
</reference>